<dbReference type="Gene3D" id="3.40.630.30">
    <property type="match status" value="1"/>
</dbReference>
<gene>
    <name evidence="2" type="ORF">J2X20_004855</name>
</gene>
<keyword evidence="3" id="KW-1185">Reference proteome</keyword>
<sequence>MRHELSLSGAAFGLRPVRDDDAEFIVGLRSDPELGRWLNPTSSKVEDQLAWLARYYERPGDYYFVIERLSTGAAEGLIGVYDVEGGEAEWGRWLLKPGSLAAVESAALIYRCAFEQLGLDAVCCRTLAANERVVSFHDSCGIAERRVLPGHVELRGERLGAVEHRLTRGAWPAIDARLTQLAQLTARRLQRGA</sequence>
<organism evidence="2 3">
    <name type="scientific">Roseateles saccharophilus</name>
    <name type="common">Pseudomonas saccharophila</name>
    <dbReference type="NCBI Taxonomy" id="304"/>
    <lineage>
        <taxon>Bacteria</taxon>
        <taxon>Pseudomonadati</taxon>
        <taxon>Pseudomonadota</taxon>
        <taxon>Betaproteobacteria</taxon>
        <taxon>Burkholderiales</taxon>
        <taxon>Sphaerotilaceae</taxon>
        <taxon>Roseateles</taxon>
    </lineage>
</organism>
<accession>A0ABU1YVF4</accession>
<dbReference type="InterPro" id="IPR000182">
    <property type="entry name" value="GNAT_dom"/>
</dbReference>
<dbReference type="EMBL" id="JAVDXU010000004">
    <property type="protein sequence ID" value="MDR7272181.1"/>
    <property type="molecule type" value="Genomic_DNA"/>
</dbReference>
<dbReference type="InterPro" id="IPR051531">
    <property type="entry name" value="N-acetyltransferase"/>
</dbReference>
<proteinExistence type="predicted"/>
<feature type="domain" description="N-acetyltransferase" evidence="1">
    <location>
        <begin position="14"/>
        <end position="141"/>
    </location>
</feature>
<reference evidence="2 3" key="1">
    <citation type="submission" date="2023-07" db="EMBL/GenBank/DDBJ databases">
        <title>Sorghum-associated microbial communities from plants grown in Nebraska, USA.</title>
        <authorList>
            <person name="Schachtman D."/>
        </authorList>
    </citation>
    <scope>NUCLEOTIDE SEQUENCE [LARGE SCALE GENOMIC DNA]</scope>
    <source>
        <strain evidence="2 3">BE314</strain>
    </source>
</reference>
<protein>
    <submittedName>
        <fullName evidence="2">RimJ/RimL family protein N-acetyltransferase</fullName>
    </submittedName>
</protein>
<evidence type="ECO:0000259" key="1">
    <source>
        <dbReference type="Pfam" id="PF13302"/>
    </source>
</evidence>
<dbReference type="InterPro" id="IPR016181">
    <property type="entry name" value="Acyl_CoA_acyltransferase"/>
</dbReference>
<evidence type="ECO:0000313" key="2">
    <source>
        <dbReference type="EMBL" id="MDR7272181.1"/>
    </source>
</evidence>
<name>A0ABU1YVF4_ROSSA</name>
<dbReference type="Proteomes" id="UP001180453">
    <property type="component" value="Unassembled WGS sequence"/>
</dbReference>
<evidence type="ECO:0000313" key="3">
    <source>
        <dbReference type="Proteomes" id="UP001180453"/>
    </source>
</evidence>
<dbReference type="RefSeq" id="WP_310270828.1">
    <property type="nucleotide sequence ID" value="NZ_JAVDXU010000004.1"/>
</dbReference>
<dbReference type="SUPFAM" id="SSF55729">
    <property type="entry name" value="Acyl-CoA N-acyltransferases (Nat)"/>
    <property type="match status" value="1"/>
</dbReference>
<dbReference type="Pfam" id="PF13302">
    <property type="entry name" value="Acetyltransf_3"/>
    <property type="match status" value="1"/>
</dbReference>
<comment type="caution">
    <text evidence="2">The sequence shown here is derived from an EMBL/GenBank/DDBJ whole genome shotgun (WGS) entry which is preliminary data.</text>
</comment>
<dbReference type="PANTHER" id="PTHR43792">
    <property type="entry name" value="GNAT FAMILY, PUTATIVE (AFU_ORTHOLOGUE AFUA_3G00765)-RELATED-RELATED"/>
    <property type="match status" value="1"/>
</dbReference>